<evidence type="ECO:0000256" key="2">
    <source>
        <dbReference type="ARBA" id="ARBA00023125"/>
    </source>
</evidence>
<reference evidence="5 6" key="1">
    <citation type="journal article" date="2014" name="Int. J. Syst. Evol. Microbiol.">
        <title>Complete genome sequence of Corynebacterium casei LMG S-19264T (=DSM 44701T), isolated from a smear-ripened cheese.</title>
        <authorList>
            <consortium name="US DOE Joint Genome Institute (JGI-PGF)"/>
            <person name="Walter F."/>
            <person name="Albersmeier A."/>
            <person name="Kalinowski J."/>
            <person name="Ruckert C."/>
        </authorList>
    </citation>
    <scope>NUCLEOTIDE SEQUENCE [LARGE SCALE GENOMIC DNA]</scope>
    <source>
        <strain evidence="5 6">NBRC 112289</strain>
    </source>
</reference>
<dbReference type="EMBL" id="BSUL01000001">
    <property type="protein sequence ID" value="GMA27374.1"/>
    <property type="molecule type" value="Genomic_DNA"/>
</dbReference>
<keyword evidence="6" id="KW-1185">Reference proteome</keyword>
<dbReference type="AlphaFoldDB" id="A0AA37X888"/>
<dbReference type="Gene3D" id="3.40.50.2300">
    <property type="match status" value="2"/>
</dbReference>
<dbReference type="CDD" id="cd06267">
    <property type="entry name" value="PBP1_LacI_sugar_binding-like"/>
    <property type="match status" value="1"/>
</dbReference>
<dbReference type="Proteomes" id="UP001157160">
    <property type="component" value="Unassembled WGS sequence"/>
</dbReference>
<evidence type="ECO:0000313" key="5">
    <source>
        <dbReference type="EMBL" id="GMA27374.1"/>
    </source>
</evidence>
<dbReference type="Gene3D" id="1.10.260.40">
    <property type="entry name" value="lambda repressor-like DNA-binding domains"/>
    <property type="match status" value="1"/>
</dbReference>
<organism evidence="5 6">
    <name type="scientific">Arenivirga flava</name>
    <dbReference type="NCBI Taxonomy" id="1930060"/>
    <lineage>
        <taxon>Bacteria</taxon>
        <taxon>Bacillati</taxon>
        <taxon>Actinomycetota</taxon>
        <taxon>Actinomycetes</taxon>
        <taxon>Micrococcales</taxon>
        <taxon>Microbacteriaceae</taxon>
        <taxon>Arenivirga</taxon>
    </lineage>
</organism>
<accession>A0AA37X888</accession>
<proteinExistence type="predicted"/>
<keyword evidence="3" id="KW-0804">Transcription</keyword>
<dbReference type="SUPFAM" id="SSF47413">
    <property type="entry name" value="lambda repressor-like DNA-binding domains"/>
    <property type="match status" value="1"/>
</dbReference>
<dbReference type="Pfam" id="PF13377">
    <property type="entry name" value="Peripla_BP_3"/>
    <property type="match status" value="1"/>
</dbReference>
<evidence type="ECO:0000256" key="1">
    <source>
        <dbReference type="ARBA" id="ARBA00023015"/>
    </source>
</evidence>
<dbReference type="InterPro" id="IPR000843">
    <property type="entry name" value="HTH_LacI"/>
</dbReference>
<name>A0AA37X888_9MICO</name>
<feature type="domain" description="HTH lacI-type" evidence="4">
    <location>
        <begin position="2"/>
        <end position="56"/>
    </location>
</feature>
<dbReference type="GO" id="GO:0000976">
    <property type="term" value="F:transcription cis-regulatory region binding"/>
    <property type="evidence" value="ECO:0007669"/>
    <property type="project" value="TreeGrafter"/>
</dbReference>
<dbReference type="CDD" id="cd01392">
    <property type="entry name" value="HTH_LacI"/>
    <property type="match status" value="1"/>
</dbReference>
<evidence type="ECO:0000313" key="6">
    <source>
        <dbReference type="Proteomes" id="UP001157160"/>
    </source>
</evidence>
<gene>
    <name evidence="5" type="ORF">GCM10025874_06270</name>
</gene>
<dbReference type="PROSITE" id="PS50932">
    <property type="entry name" value="HTH_LACI_2"/>
    <property type="match status" value="1"/>
</dbReference>
<dbReference type="SMART" id="SM00354">
    <property type="entry name" value="HTH_LACI"/>
    <property type="match status" value="1"/>
</dbReference>
<keyword evidence="1" id="KW-0805">Transcription regulation</keyword>
<dbReference type="Pfam" id="PF00356">
    <property type="entry name" value="LacI"/>
    <property type="match status" value="1"/>
</dbReference>
<evidence type="ECO:0000256" key="3">
    <source>
        <dbReference type="ARBA" id="ARBA00023163"/>
    </source>
</evidence>
<dbReference type="PANTHER" id="PTHR30146">
    <property type="entry name" value="LACI-RELATED TRANSCRIPTIONAL REPRESSOR"/>
    <property type="match status" value="1"/>
</dbReference>
<dbReference type="InterPro" id="IPR046335">
    <property type="entry name" value="LacI/GalR-like_sensor"/>
</dbReference>
<keyword evidence="2" id="KW-0238">DNA-binding</keyword>
<dbReference type="PROSITE" id="PS00356">
    <property type="entry name" value="HTH_LACI_1"/>
    <property type="match status" value="1"/>
</dbReference>
<dbReference type="SUPFAM" id="SSF53822">
    <property type="entry name" value="Periplasmic binding protein-like I"/>
    <property type="match status" value="1"/>
</dbReference>
<sequence>MPTMSDVAAEAGVSVMTVSNVLNDRPKVGAATKLRVLDAVERLGYEINLTARGLRSGRTGTIGLIVPRFDHPYFGELAAKLAVALAATGRHLSVEQSNASPESEREALSQARLATYDAVLLSVVGLHYDDVDRLRTSKPVVLLGEQQMPPRFDHLQLDNETGAYLATRHLIEGGARKLLMIGGGDEGFPSMSTMRTVGFERALREAGLQGSVRPIIRYEPADARVAVAERLRQDPGVDGVFAITDQVGIGVLAGVRDAGLRVRDDVQVVGFDNLAFGEHIDDGLSTIDPSHDWVVSRVVELIDRRIAGEQLPPQHLTSPATLVVRGSTRLPG</sequence>
<dbReference type="InterPro" id="IPR010982">
    <property type="entry name" value="Lambda_DNA-bd_dom_sf"/>
</dbReference>
<protein>
    <submittedName>
        <fullName evidence="5">LacI family transcriptional regulator</fullName>
    </submittedName>
</protein>
<evidence type="ECO:0000259" key="4">
    <source>
        <dbReference type="PROSITE" id="PS50932"/>
    </source>
</evidence>
<dbReference type="GO" id="GO:0003700">
    <property type="term" value="F:DNA-binding transcription factor activity"/>
    <property type="evidence" value="ECO:0007669"/>
    <property type="project" value="TreeGrafter"/>
</dbReference>
<dbReference type="InterPro" id="IPR028082">
    <property type="entry name" value="Peripla_BP_I"/>
</dbReference>
<comment type="caution">
    <text evidence="5">The sequence shown here is derived from an EMBL/GenBank/DDBJ whole genome shotgun (WGS) entry which is preliminary data.</text>
</comment>
<dbReference type="PANTHER" id="PTHR30146:SF109">
    <property type="entry name" value="HTH-TYPE TRANSCRIPTIONAL REGULATOR GALS"/>
    <property type="match status" value="1"/>
</dbReference>